<dbReference type="AlphaFoldDB" id="C9SZ64"/>
<keyword evidence="2" id="KW-1185">Reference proteome</keyword>
<evidence type="ECO:0000313" key="1">
    <source>
        <dbReference type="EMBL" id="EEY24079.1"/>
    </source>
</evidence>
<dbReference type="STRING" id="526221.C9SZ64"/>
<protein>
    <submittedName>
        <fullName evidence="1">Uncharacterized protein</fullName>
    </submittedName>
</protein>
<name>C9SZ64_VERA1</name>
<reference evidence="2" key="1">
    <citation type="journal article" date="2011" name="PLoS Pathog.">
        <title>Comparative genomics yields insights into niche adaptation of plant vascular wilt pathogens.</title>
        <authorList>
            <person name="Klosterman S.J."/>
            <person name="Subbarao K.V."/>
            <person name="Kang S."/>
            <person name="Veronese P."/>
            <person name="Gold S.E."/>
            <person name="Thomma B.P.H.J."/>
            <person name="Chen Z."/>
            <person name="Henrissat B."/>
            <person name="Lee Y.-H."/>
            <person name="Park J."/>
            <person name="Garcia-Pedrajas M.D."/>
            <person name="Barbara D.J."/>
            <person name="Anchieta A."/>
            <person name="de Jonge R."/>
            <person name="Santhanam P."/>
            <person name="Maruthachalam K."/>
            <person name="Atallah Z."/>
            <person name="Amyotte S.G."/>
            <person name="Paz Z."/>
            <person name="Inderbitzin P."/>
            <person name="Hayes R.J."/>
            <person name="Heiman D.I."/>
            <person name="Young S."/>
            <person name="Zeng Q."/>
            <person name="Engels R."/>
            <person name="Galagan J."/>
            <person name="Cuomo C.A."/>
            <person name="Dobinson K.F."/>
            <person name="Ma L.-J."/>
        </authorList>
    </citation>
    <scope>NUCLEOTIDE SEQUENCE [LARGE SCALE GENOMIC DNA]</scope>
    <source>
        <strain evidence="2">VaMs.102 / ATCC MYA-4576 / FGSC 10136</strain>
    </source>
</reference>
<dbReference type="eggNOG" id="ENOG502SNSN">
    <property type="taxonomic scope" value="Eukaryota"/>
</dbReference>
<organism evidence="2">
    <name type="scientific">Verticillium alfalfae (strain VaMs.102 / ATCC MYA-4576 / FGSC 10136)</name>
    <name type="common">Verticillium wilt of alfalfa</name>
    <name type="synonym">Verticillium albo-atrum</name>
    <dbReference type="NCBI Taxonomy" id="526221"/>
    <lineage>
        <taxon>Eukaryota</taxon>
        <taxon>Fungi</taxon>
        <taxon>Dikarya</taxon>
        <taxon>Ascomycota</taxon>
        <taxon>Pezizomycotina</taxon>
        <taxon>Sordariomycetes</taxon>
        <taxon>Hypocreomycetidae</taxon>
        <taxon>Glomerellales</taxon>
        <taxon>Plectosphaerellaceae</taxon>
        <taxon>Verticillium</taxon>
    </lineage>
</organism>
<dbReference type="RefSeq" id="XP_002999640.1">
    <property type="nucleotide sequence ID" value="XM_002999594.1"/>
</dbReference>
<dbReference type="KEGG" id="val:VDBG_10189"/>
<dbReference type="HOGENOM" id="CLU_1035119_0_0_1"/>
<dbReference type="Proteomes" id="UP000008698">
    <property type="component" value="Unassembled WGS sequence"/>
</dbReference>
<evidence type="ECO:0000313" key="2">
    <source>
        <dbReference type="Proteomes" id="UP000008698"/>
    </source>
</evidence>
<gene>
    <name evidence="1" type="ORF">VDBG_10189</name>
</gene>
<dbReference type="EMBL" id="DS985233">
    <property type="protein sequence ID" value="EEY24079.1"/>
    <property type="molecule type" value="Genomic_DNA"/>
</dbReference>
<accession>C9SZ64</accession>
<proteinExistence type="predicted"/>
<dbReference type="GeneID" id="9533568"/>
<sequence length="269" mass="30607">MRAVLKPLIQEQRLELFAKALSFTKLAPLWLGITLCGQTVTLNRFSQSLDDLYWKPWPNADMGRWTSTAQSFLDLRANDPYVKNGMVSRADVWRLRFDCDQEYADDDDDYSLPPPNGWQPFGNMRVEDVDLQLRGHLNCSHRWKLSNWSWSHGISLSHFFKEDQIPQPSVSEPAIFEQAHFADNDAAIQTNVSKQATEEMFRWCRNQVEEGFSCFVAPGNSGLTTVGDESPRRPTLTRDKVTSWAENVPVDCENASTASVSTDGSSFIY</sequence>
<dbReference type="OrthoDB" id="3549294at2759"/>